<evidence type="ECO:0000256" key="2">
    <source>
        <dbReference type="ARBA" id="ARBA00022704"/>
    </source>
</evidence>
<feature type="domain" description="Proteinase inhibitor I42 chagasin" evidence="3">
    <location>
        <begin position="176"/>
        <end position="259"/>
    </location>
</feature>
<name>X1RTC9_9ZZZZ</name>
<evidence type="ECO:0000259" key="3">
    <source>
        <dbReference type="Pfam" id="PF09394"/>
    </source>
</evidence>
<dbReference type="GO" id="GO:0004869">
    <property type="term" value="F:cysteine-type endopeptidase inhibitor activity"/>
    <property type="evidence" value="ECO:0007669"/>
    <property type="project" value="UniProtKB-KW"/>
</dbReference>
<dbReference type="Gene3D" id="2.60.40.2020">
    <property type="match status" value="1"/>
</dbReference>
<proteinExistence type="predicted"/>
<accession>X1RTC9</accession>
<gene>
    <name evidence="4" type="ORF">S12H4_14719</name>
</gene>
<organism evidence="4">
    <name type="scientific">marine sediment metagenome</name>
    <dbReference type="NCBI Taxonomy" id="412755"/>
    <lineage>
        <taxon>unclassified sequences</taxon>
        <taxon>metagenomes</taxon>
        <taxon>ecological metagenomes</taxon>
    </lineage>
</organism>
<comment type="caution">
    <text evidence="4">The sequence shown here is derived from an EMBL/GenBank/DDBJ whole genome shotgun (WGS) entry which is preliminary data.</text>
</comment>
<dbReference type="PANTHER" id="PTHR36530:SF1">
    <property type="entry name" value="AMOEBIASIN-1"/>
    <property type="match status" value="1"/>
</dbReference>
<protein>
    <recommendedName>
        <fullName evidence="3">Proteinase inhibitor I42 chagasin domain-containing protein</fullName>
    </recommendedName>
</protein>
<dbReference type="InterPro" id="IPR018990">
    <property type="entry name" value="Prot_inh_I42_chagasin"/>
</dbReference>
<sequence length="276" mass="30985">HTALNDFWATSIEKGEAQIVGGTPGSCGYVWDAERGGWHRPWDPDSFIPAGDKPEWDKFIQMSEEESQKIAEEFLRDSPTFRFDGIVGSVKLVETLTMRCPYCWAFIFEFQTRHAGHGDRTGVVQAQVITTHRAVITVQEGEVVSALCCENWDMMPQSSIEAESVSPEKESQVTVLAVGNTIDVALEANATTGYRWVADFDEELLELVDQRYEASSGLVGASGKEVFVFRALAVGRAYVQFSYERPWEDEPIKTNTRTFDILPSLDYEGRFQTAMD</sequence>
<dbReference type="AlphaFoldDB" id="X1RTC9"/>
<keyword evidence="2" id="KW-0789">Thiol protease inhibitor</keyword>
<dbReference type="InterPro" id="IPR052781">
    <property type="entry name" value="Cys_protease_inhibitor_I42"/>
</dbReference>
<keyword evidence="1" id="KW-0646">Protease inhibitor</keyword>
<dbReference type="Pfam" id="PF09394">
    <property type="entry name" value="Inhibitor_I42"/>
    <property type="match status" value="1"/>
</dbReference>
<evidence type="ECO:0000313" key="4">
    <source>
        <dbReference type="EMBL" id="GAI83923.1"/>
    </source>
</evidence>
<evidence type="ECO:0000256" key="1">
    <source>
        <dbReference type="ARBA" id="ARBA00022690"/>
    </source>
</evidence>
<dbReference type="InterPro" id="IPR036331">
    <property type="entry name" value="Chagasin-like_sf"/>
</dbReference>
<dbReference type="PANTHER" id="PTHR36530">
    <property type="entry name" value="INHIBITOR OF CYSTEINE PEPTIDASE"/>
    <property type="match status" value="1"/>
</dbReference>
<feature type="non-terminal residue" evidence="4">
    <location>
        <position position="1"/>
    </location>
</feature>
<reference evidence="4" key="1">
    <citation type="journal article" date="2014" name="Front. Microbiol.">
        <title>High frequency of phylogenetically diverse reductive dehalogenase-homologous genes in deep subseafloor sedimentary metagenomes.</title>
        <authorList>
            <person name="Kawai M."/>
            <person name="Futagami T."/>
            <person name="Toyoda A."/>
            <person name="Takaki Y."/>
            <person name="Nishi S."/>
            <person name="Hori S."/>
            <person name="Arai W."/>
            <person name="Tsubouchi T."/>
            <person name="Morono Y."/>
            <person name="Uchiyama I."/>
            <person name="Ito T."/>
            <person name="Fujiyama A."/>
            <person name="Inagaki F."/>
            <person name="Takami H."/>
        </authorList>
    </citation>
    <scope>NUCLEOTIDE SEQUENCE</scope>
    <source>
        <strain evidence="4">Expedition CK06-06</strain>
    </source>
</reference>
<dbReference type="EMBL" id="BARW01007035">
    <property type="protein sequence ID" value="GAI83923.1"/>
    <property type="molecule type" value="Genomic_DNA"/>
</dbReference>
<dbReference type="SUPFAM" id="SSF141066">
    <property type="entry name" value="ICP-like"/>
    <property type="match status" value="1"/>
</dbReference>